<dbReference type="InterPro" id="IPR029033">
    <property type="entry name" value="His_PPase_superfam"/>
</dbReference>
<dbReference type="InterPro" id="IPR013078">
    <property type="entry name" value="His_Pase_superF_clade-1"/>
</dbReference>
<reference evidence="1" key="1">
    <citation type="submission" date="2018-07" db="EMBL/GenBank/DDBJ databases">
        <authorList>
            <person name="Quirk P.G."/>
            <person name="Krulwich T.A."/>
        </authorList>
    </citation>
    <scope>NUCLEOTIDE SEQUENCE</scope>
</reference>
<accession>A0A380TB30</accession>
<dbReference type="EMBL" id="UIDG01000038">
    <property type="protein sequence ID" value="SUS04433.1"/>
    <property type="molecule type" value="Genomic_DNA"/>
</dbReference>
<organism evidence="1">
    <name type="scientific">metagenome</name>
    <dbReference type="NCBI Taxonomy" id="256318"/>
    <lineage>
        <taxon>unclassified sequences</taxon>
        <taxon>metagenomes</taxon>
    </lineage>
</organism>
<dbReference type="Gene3D" id="3.40.50.1240">
    <property type="entry name" value="Phosphoglycerate mutase-like"/>
    <property type="match status" value="1"/>
</dbReference>
<dbReference type="AlphaFoldDB" id="A0A380TB30"/>
<dbReference type="SUPFAM" id="SSF53254">
    <property type="entry name" value="Phosphoglycerate mutase-like"/>
    <property type="match status" value="1"/>
</dbReference>
<evidence type="ECO:0000313" key="2">
    <source>
        <dbReference type="EMBL" id="SUS07426.1"/>
    </source>
</evidence>
<protein>
    <submittedName>
        <fullName evidence="1">Phosphoglycerate mutase</fullName>
    </submittedName>
</protein>
<dbReference type="SMART" id="SM00855">
    <property type="entry name" value="PGAM"/>
    <property type="match status" value="1"/>
</dbReference>
<name>A0A380TB30_9ZZZZ</name>
<dbReference type="CDD" id="cd07067">
    <property type="entry name" value="HP_PGM_like"/>
    <property type="match status" value="1"/>
</dbReference>
<dbReference type="PANTHER" id="PTHR47623">
    <property type="entry name" value="OS09G0287300 PROTEIN"/>
    <property type="match status" value="1"/>
</dbReference>
<gene>
    <name evidence="1" type="ORF">DF3PB_1320007</name>
    <name evidence="2" type="ORF">DF3PB_4340002</name>
</gene>
<dbReference type="Pfam" id="PF00300">
    <property type="entry name" value="His_Phos_1"/>
    <property type="match status" value="1"/>
</dbReference>
<evidence type="ECO:0000313" key="1">
    <source>
        <dbReference type="EMBL" id="SUS04433.1"/>
    </source>
</evidence>
<sequence length="187" mass="20816">MKTVYLLRHAKSSWTDETLDDFDRPLAKRGRRAAEAMAHYVAKKAMTPQQILCSPAKRTRQTLECLQEIIDASVPTRFEKQIYMASAATLLRRLRRVSDDLDSVMLVGHNPGLEQLAGMLAHGGDLAAHRLVANGFTAGALAAIEADVEHWAELRQGCGRRKAFIRPKDLLRDTGALHDEGRPHDPL</sequence>
<dbReference type="PANTHER" id="PTHR47623:SF1">
    <property type="entry name" value="OS09G0287300 PROTEIN"/>
    <property type="match status" value="1"/>
</dbReference>
<proteinExistence type="predicted"/>
<dbReference type="EMBL" id="UIDG01000373">
    <property type="protein sequence ID" value="SUS07426.1"/>
    <property type="molecule type" value="Genomic_DNA"/>
</dbReference>